<accession>A0A0K2U3S2</accession>
<protein>
    <submittedName>
        <fullName evidence="1">Uncharacterized protein</fullName>
    </submittedName>
</protein>
<name>A0A0K2U3S2_LEPSM</name>
<reference evidence="1" key="1">
    <citation type="submission" date="2014-05" db="EMBL/GenBank/DDBJ databases">
        <authorList>
            <person name="Chronopoulou M."/>
        </authorList>
    </citation>
    <scope>NUCLEOTIDE SEQUENCE</scope>
    <source>
        <tissue evidence="1">Whole organism</tissue>
    </source>
</reference>
<sequence length="56" mass="6645">MKRKKITFSSDQHALLFILNYIQTLQNKDLSRFMKFAISTQSFSSDEDTTYYTIVE</sequence>
<organism evidence="1">
    <name type="scientific">Lepeophtheirus salmonis</name>
    <name type="common">Salmon louse</name>
    <name type="synonym">Caligus salmonis</name>
    <dbReference type="NCBI Taxonomy" id="72036"/>
    <lineage>
        <taxon>Eukaryota</taxon>
        <taxon>Metazoa</taxon>
        <taxon>Ecdysozoa</taxon>
        <taxon>Arthropoda</taxon>
        <taxon>Crustacea</taxon>
        <taxon>Multicrustacea</taxon>
        <taxon>Hexanauplia</taxon>
        <taxon>Copepoda</taxon>
        <taxon>Siphonostomatoida</taxon>
        <taxon>Caligidae</taxon>
        <taxon>Lepeophtheirus</taxon>
    </lineage>
</organism>
<dbReference type="EMBL" id="HACA01015588">
    <property type="protein sequence ID" value="CDW32949.1"/>
    <property type="molecule type" value="Transcribed_RNA"/>
</dbReference>
<evidence type="ECO:0000313" key="1">
    <source>
        <dbReference type="EMBL" id="CDW32949.1"/>
    </source>
</evidence>
<proteinExistence type="predicted"/>
<dbReference type="AlphaFoldDB" id="A0A0K2U3S2"/>